<keyword evidence="3" id="KW-0808">Transferase</keyword>
<feature type="domain" description="Glycosyl transferase family 1" evidence="1">
    <location>
        <begin position="157"/>
        <end position="313"/>
    </location>
</feature>
<evidence type="ECO:0000259" key="2">
    <source>
        <dbReference type="Pfam" id="PF13439"/>
    </source>
</evidence>
<dbReference type="CDD" id="cd03801">
    <property type="entry name" value="GT4_PimA-like"/>
    <property type="match status" value="1"/>
</dbReference>
<name>A0A6S6LXL8_9BACT</name>
<dbReference type="GO" id="GO:0016757">
    <property type="term" value="F:glycosyltransferase activity"/>
    <property type="evidence" value="ECO:0007669"/>
    <property type="project" value="UniProtKB-ARBA"/>
</dbReference>
<dbReference type="Pfam" id="PF13439">
    <property type="entry name" value="Glyco_transf_4"/>
    <property type="match status" value="1"/>
</dbReference>
<dbReference type="Pfam" id="PF00534">
    <property type="entry name" value="Glycos_transf_1"/>
    <property type="match status" value="1"/>
</dbReference>
<dbReference type="SUPFAM" id="SSF53756">
    <property type="entry name" value="UDP-Glycosyltransferase/glycogen phosphorylase"/>
    <property type="match status" value="1"/>
</dbReference>
<organism evidence="3 4">
    <name type="scientific">Citrifermentans bremense</name>
    <dbReference type="NCBI Taxonomy" id="60035"/>
    <lineage>
        <taxon>Bacteria</taxon>
        <taxon>Pseudomonadati</taxon>
        <taxon>Thermodesulfobacteriota</taxon>
        <taxon>Desulfuromonadia</taxon>
        <taxon>Geobacterales</taxon>
        <taxon>Geobacteraceae</taxon>
        <taxon>Citrifermentans</taxon>
    </lineage>
</organism>
<dbReference type="RefSeq" id="WP_185243956.1">
    <property type="nucleotide sequence ID" value="NZ_AP023213.1"/>
</dbReference>
<gene>
    <name evidence="3" type="ORF">GEOBRER4_n0327</name>
</gene>
<evidence type="ECO:0000313" key="3">
    <source>
        <dbReference type="EMBL" id="BCG45570.1"/>
    </source>
</evidence>
<dbReference type="Proteomes" id="UP000515472">
    <property type="component" value="Chromosome"/>
</dbReference>
<dbReference type="Gene3D" id="3.40.50.2000">
    <property type="entry name" value="Glycogen Phosphorylase B"/>
    <property type="match status" value="2"/>
</dbReference>
<dbReference type="InterPro" id="IPR001296">
    <property type="entry name" value="Glyco_trans_1"/>
</dbReference>
<dbReference type="PANTHER" id="PTHR46660">
    <property type="match status" value="1"/>
</dbReference>
<dbReference type="EMBL" id="AP023213">
    <property type="protein sequence ID" value="BCG45570.1"/>
    <property type="molecule type" value="Genomic_DNA"/>
</dbReference>
<evidence type="ECO:0000259" key="1">
    <source>
        <dbReference type="Pfam" id="PF00534"/>
    </source>
</evidence>
<dbReference type="AlphaFoldDB" id="A0A6S6LXL8"/>
<dbReference type="KEGG" id="gbn:GEOBRER4_03200"/>
<reference evidence="3 4" key="1">
    <citation type="submission" date="2020-06" db="EMBL/GenBank/DDBJ databases">
        <title>Interaction of electrochemicaly active bacteria, Geobacter bremensis R4 on different carbon anode.</title>
        <authorList>
            <person name="Meng L."/>
            <person name="Yoshida N."/>
        </authorList>
    </citation>
    <scope>NUCLEOTIDE SEQUENCE [LARGE SCALE GENOMIC DNA]</scope>
    <source>
        <strain evidence="3 4">R4</strain>
    </source>
</reference>
<proteinExistence type="predicted"/>
<sequence length="339" mass="37330">MRVGIISPNYYAEETGNAVTVRRVERHLKELGCEVKVFATDRMAGEKLQGAVAEFAPDILHAFHAYHGGRMACVLSKVLGIPYLVTFTGTDIYNALCDQRNLELHGALRGASRLVAFHGCVRHRLAKHMPSLEERTAIIPQGVDLPVDCTTLPPAEEGSFTFLLPAGLRPVKNVLFPLEPLAALYAAHPQVRLLLAGPVLDKDYAAQVMEALERYPFARYLGVVGHDLMGDLYRRIDVVLNSSLSEGGMANTVLEAMAYAKPLLVADIEGNRSVVKEHVTGLLYRDSGEFVAKAGELLADARLREKLGKNGKAQVREHYSPDKEAVSYLNLYREILQAK</sequence>
<keyword evidence="4" id="KW-1185">Reference proteome</keyword>
<dbReference type="InterPro" id="IPR052622">
    <property type="entry name" value="Glycosyltransferase_G1"/>
</dbReference>
<accession>A0A6S6LXL8</accession>
<dbReference type="PANTHER" id="PTHR46660:SF2">
    <property type="entry name" value="GLYCOSYLTRANSFERASE 1 DOMAIN-CONTAINING PROTEIN 1"/>
    <property type="match status" value="1"/>
</dbReference>
<dbReference type="InterPro" id="IPR028098">
    <property type="entry name" value="Glyco_trans_4-like_N"/>
</dbReference>
<protein>
    <submittedName>
        <fullName evidence="3">Glycosyl transferase, group 1 family protein</fullName>
    </submittedName>
</protein>
<dbReference type="NCBIfam" id="NF038229">
    <property type="entry name" value="Glyco4_Geo_Pelo"/>
    <property type="match status" value="1"/>
</dbReference>
<feature type="domain" description="Glycosyltransferase subfamily 4-like N-terminal" evidence="2">
    <location>
        <begin position="47"/>
        <end position="145"/>
    </location>
</feature>
<evidence type="ECO:0000313" key="4">
    <source>
        <dbReference type="Proteomes" id="UP000515472"/>
    </source>
</evidence>